<dbReference type="Proteomes" id="UP000729402">
    <property type="component" value="Unassembled WGS sequence"/>
</dbReference>
<feature type="chain" id="PRO_5035194944" evidence="2">
    <location>
        <begin position="30"/>
        <end position="67"/>
    </location>
</feature>
<organism evidence="3 4">
    <name type="scientific">Zizania palustris</name>
    <name type="common">Northern wild rice</name>
    <dbReference type="NCBI Taxonomy" id="103762"/>
    <lineage>
        <taxon>Eukaryota</taxon>
        <taxon>Viridiplantae</taxon>
        <taxon>Streptophyta</taxon>
        <taxon>Embryophyta</taxon>
        <taxon>Tracheophyta</taxon>
        <taxon>Spermatophyta</taxon>
        <taxon>Magnoliopsida</taxon>
        <taxon>Liliopsida</taxon>
        <taxon>Poales</taxon>
        <taxon>Poaceae</taxon>
        <taxon>BOP clade</taxon>
        <taxon>Oryzoideae</taxon>
        <taxon>Oryzeae</taxon>
        <taxon>Zizaniinae</taxon>
        <taxon>Zizania</taxon>
    </lineage>
</organism>
<evidence type="ECO:0000256" key="2">
    <source>
        <dbReference type="SAM" id="SignalP"/>
    </source>
</evidence>
<accession>A0A8J5VH65</accession>
<keyword evidence="2" id="KW-0732">Signal</keyword>
<dbReference type="EMBL" id="JAAALK010000284">
    <property type="protein sequence ID" value="KAG8067350.1"/>
    <property type="molecule type" value="Genomic_DNA"/>
</dbReference>
<proteinExistence type="predicted"/>
<sequence>MKAPPFPELWNMWLHLFAKCYILCRSVGCAPVMALGVAGAGHDGAGRGDVRDREHATDVPGENCRCS</sequence>
<comment type="caution">
    <text evidence="3">The sequence shown here is derived from an EMBL/GenBank/DDBJ whole genome shotgun (WGS) entry which is preliminary data.</text>
</comment>
<gene>
    <name evidence="3" type="ORF">GUJ93_ZPchr0005g16181</name>
</gene>
<feature type="compositionally biased region" description="Basic and acidic residues" evidence="1">
    <location>
        <begin position="44"/>
        <end position="57"/>
    </location>
</feature>
<evidence type="ECO:0000256" key="1">
    <source>
        <dbReference type="SAM" id="MobiDB-lite"/>
    </source>
</evidence>
<keyword evidence="4" id="KW-1185">Reference proteome</keyword>
<evidence type="ECO:0000313" key="3">
    <source>
        <dbReference type="EMBL" id="KAG8067350.1"/>
    </source>
</evidence>
<feature type="signal peptide" evidence="2">
    <location>
        <begin position="1"/>
        <end position="29"/>
    </location>
</feature>
<name>A0A8J5VH65_ZIZPA</name>
<dbReference type="AlphaFoldDB" id="A0A8J5VH65"/>
<reference evidence="3" key="1">
    <citation type="journal article" date="2021" name="bioRxiv">
        <title>Whole Genome Assembly and Annotation of Northern Wild Rice, Zizania palustris L., Supports a Whole Genome Duplication in the Zizania Genus.</title>
        <authorList>
            <person name="Haas M."/>
            <person name="Kono T."/>
            <person name="Macchietto M."/>
            <person name="Millas R."/>
            <person name="McGilp L."/>
            <person name="Shao M."/>
            <person name="Duquette J."/>
            <person name="Hirsch C.N."/>
            <person name="Kimball J."/>
        </authorList>
    </citation>
    <scope>NUCLEOTIDE SEQUENCE</scope>
    <source>
        <tissue evidence="3">Fresh leaf tissue</tissue>
    </source>
</reference>
<feature type="region of interest" description="Disordered" evidence="1">
    <location>
        <begin position="41"/>
        <end position="67"/>
    </location>
</feature>
<reference evidence="3" key="2">
    <citation type="submission" date="2021-02" db="EMBL/GenBank/DDBJ databases">
        <authorList>
            <person name="Kimball J.A."/>
            <person name="Haas M.W."/>
            <person name="Macchietto M."/>
            <person name="Kono T."/>
            <person name="Duquette J."/>
            <person name="Shao M."/>
        </authorList>
    </citation>
    <scope>NUCLEOTIDE SEQUENCE</scope>
    <source>
        <tissue evidence="3">Fresh leaf tissue</tissue>
    </source>
</reference>
<protein>
    <submittedName>
        <fullName evidence="3">Uncharacterized protein</fullName>
    </submittedName>
</protein>
<evidence type="ECO:0000313" key="4">
    <source>
        <dbReference type="Proteomes" id="UP000729402"/>
    </source>
</evidence>